<sequence length="128" mass="13671">MHTAALHSQAAAAATSSSSPPLPATTRIPNARDGGDPLDTEDGFWSSGDQRSKDPIEVATARGLLLVLLGNGKLDFPCLCSFLVLDLGLHIPSSSHPTFEIGDFENWMKIMDFDCKSINAAVPNIYQS</sequence>
<name>A0A0D3G063_9ORYZ</name>
<dbReference type="Pfam" id="PF06320">
    <property type="entry name" value="GCN5L1"/>
    <property type="match status" value="1"/>
</dbReference>
<dbReference type="Gramene" id="OBART04G25280.1">
    <property type="protein sequence ID" value="OBART04G25280.1"/>
    <property type="gene ID" value="OBART04G25280"/>
</dbReference>
<accession>A0A0D3G063</accession>
<evidence type="ECO:0000313" key="3">
    <source>
        <dbReference type="Proteomes" id="UP000026960"/>
    </source>
</evidence>
<dbReference type="AlphaFoldDB" id="A0A0D3G063"/>
<feature type="compositionally biased region" description="Low complexity" evidence="1">
    <location>
        <begin position="1"/>
        <end position="19"/>
    </location>
</feature>
<keyword evidence="3" id="KW-1185">Reference proteome</keyword>
<dbReference type="Proteomes" id="UP000026960">
    <property type="component" value="Chromosome 4"/>
</dbReference>
<dbReference type="HOGENOM" id="CLU_1962953_0_0_1"/>
<dbReference type="STRING" id="65489.A0A0D3G063"/>
<protein>
    <submittedName>
        <fullName evidence="2">Uncharacterized protein</fullName>
    </submittedName>
</protein>
<evidence type="ECO:0000256" key="1">
    <source>
        <dbReference type="SAM" id="MobiDB-lite"/>
    </source>
</evidence>
<dbReference type="PaxDb" id="65489-OBART04G25280.1"/>
<evidence type="ECO:0000313" key="2">
    <source>
        <dbReference type="EnsemblPlants" id="OBART04G25280.1"/>
    </source>
</evidence>
<feature type="region of interest" description="Disordered" evidence="1">
    <location>
        <begin position="1"/>
        <end position="52"/>
    </location>
</feature>
<reference evidence="2" key="2">
    <citation type="submission" date="2015-03" db="UniProtKB">
        <authorList>
            <consortium name="EnsemblPlants"/>
        </authorList>
    </citation>
    <scope>IDENTIFICATION</scope>
</reference>
<reference evidence="2" key="1">
    <citation type="journal article" date="2009" name="Rice">
        <title>De Novo Next Generation Sequencing of Plant Genomes.</title>
        <authorList>
            <person name="Rounsley S."/>
            <person name="Marri P.R."/>
            <person name="Yu Y."/>
            <person name="He R."/>
            <person name="Sisneros N."/>
            <person name="Goicoechea J.L."/>
            <person name="Lee S.J."/>
            <person name="Angelova A."/>
            <person name="Kudrna D."/>
            <person name="Luo M."/>
            <person name="Affourtit J."/>
            <person name="Desany B."/>
            <person name="Knight J."/>
            <person name="Niazi F."/>
            <person name="Egholm M."/>
            <person name="Wing R.A."/>
        </authorList>
    </citation>
    <scope>NUCLEOTIDE SEQUENCE [LARGE SCALE GENOMIC DNA]</scope>
    <source>
        <strain evidence="2">cv. IRGC 105608</strain>
    </source>
</reference>
<proteinExistence type="predicted"/>
<organism evidence="2">
    <name type="scientific">Oryza barthii</name>
    <dbReference type="NCBI Taxonomy" id="65489"/>
    <lineage>
        <taxon>Eukaryota</taxon>
        <taxon>Viridiplantae</taxon>
        <taxon>Streptophyta</taxon>
        <taxon>Embryophyta</taxon>
        <taxon>Tracheophyta</taxon>
        <taxon>Spermatophyta</taxon>
        <taxon>Magnoliopsida</taxon>
        <taxon>Liliopsida</taxon>
        <taxon>Poales</taxon>
        <taxon>Poaceae</taxon>
        <taxon>BOP clade</taxon>
        <taxon>Oryzoideae</taxon>
        <taxon>Oryzeae</taxon>
        <taxon>Oryzinae</taxon>
        <taxon>Oryza</taxon>
    </lineage>
</organism>
<dbReference type="EnsemblPlants" id="OBART04G25280.1">
    <property type="protein sequence ID" value="OBART04G25280.1"/>
    <property type="gene ID" value="OBART04G25280"/>
</dbReference>